<dbReference type="AlphaFoldDB" id="A0AA35CM41"/>
<name>A0AA35CM41_9FIRM</name>
<evidence type="ECO:0000313" key="1">
    <source>
        <dbReference type="EMBL" id="BDG59846.1"/>
    </source>
</evidence>
<reference evidence="1" key="1">
    <citation type="submission" date="2022-03" db="EMBL/GenBank/DDBJ databases">
        <title>Complete genome sequence of Caldinitratiruptor microaerophilus.</title>
        <authorList>
            <person name="Mukaiyama R."/>
            <person name="Nishiyama T."/>
            <person name="Ueda K."/>
        </authorList>
    </citation>
    <scope>NUCLEOTIDE SEQUENCE</scope>
    <source>
        <strain evidence="1">JCM 16183</strain>
    </source>
</reference>
<keyword evidence="2" id="KW-1185">Reference proteome</keyword>
<dbReference type="EMBL" id="AP025628">
    <property type="protein sequence ID" value="BDG59846.1"/>
    <property type="molecule type" value="Genomic_DNA"/>
</dbReference>
<accession>A0AA35CM41</accession>
<proteinExistence type="predicted"/>
<organism evidence="1 2">
    <name type="scientific">Caldinitratiruptor microaerophilus</name>
    <dbReference type="NCBI Taxonomy" id="671077"/>
    <lineage>
        <taxon>Bacteria</taxon>
        <taxon>Bacillati</taxon>
        <taxon>Bacillota</taxon>
        <taxon>Clostridia</taxon>
        <taxon>Eubacteriales</taxon>
        <taxon>Symbiobacteriaceae</taxon>
        <taxon>Caldinitratiruptor</taxon>
    </lineage>
</organism>
<sequence>MRSHIEALLSSKYPPDVVAALIDSYLQMQTSYAQRRWKPSELEAGFFVEAARRIIELELFGVTQPIGKPLNQFNDAEIKRYESATSGDVSFRIHLPRALWSVYNLRNKRGVGHLSPVNPNFMDATYILGSCSWVLAELIRLSSGSSPAQCQQLVDSLVQRRISLVYEDDTVKRVLDPRMPARQQVLVLLYTHAEPVSDEVLRIWVEYQHKSNFRTRVLIPLHKERLIEYRDHLCRLTARGIAEAEQLLTKVTKATLANE</sequence>
<evidence type="ECO:0000313" key="2">
    <source>
        <dbReference type="Proteomes" id="UP001163687"/>
    </source>
</evidence>
<protein>
    <submittedName>
        <fullName evidence="1">Uncharacterized protein</fullName>
    </submittedName>
</protein>
<dbReference type="Proteomes" id="UP001163687">
    <property type="component" value="Chromosome"/>
</dbReference>
<dbReference type="KEGG" id="cmic:caldi_09360"/>
<gene>
    <name evidence="1" type="ORF">caldi_09360</name>
</gene>